<proteinExistence type="predicted"/>
<dbReference type="EMBL" id="BK015052">
    <property type="protein sequence ID" value="DAD89097.1"/>
    <property type="molecule type" value="Genomic_DNA"/>
</dbReference>
<reference evidence="1" key="1">
    <citation type="journal article" date="2021" name="Proc. Natl. Acad. Sci. U.S.A.">
        <title>A Catalog of Tens of Thousands of Viruses from Human Metagenomes Reveals Hidden Associations with Chronic Diseases.</title>
        <authorList>
            <person name="Tisza M.J."/>
            <person name="Buck C.B."/>
        </authorList>
    </citation>
    <scope>NUCLEOTIDE SEQUENCE</scope>
    <source>
        <strain evidence="1">Ctv0N24</strain>
    </source>
</reference>
<evidence type="ECO:0000313" key="1">
    <source>
        <dbReference type="EMBL" id="DAD89097.1"/>
    </source>
</evidence>
<sequence length="34" mass="3620">MTVVQLKQLASDNGYALISTNKAGIISEILSRQG</sequence>
<protein>
    <submittedName>
        <fullName evidence="1">HeH/LEM domain</fullName>
    </submittedName>
</protein>
<organism evidence="1">
    <name type="scientific">Siphoviridae sp. ctv0N24</name>
    <dbReference type="NCBI Taxonomy" id="2826509"/>
    <lineage>
        <taxon>Viruses</taxon>
        <taxon>Duplodnaviria</taxon>
        <taxon>Heunggongvirae</taxon>
        <taxon>Uroviricota</taxon>
        <taxon>Caudoviricetes</taxon>
    </lineage>
</organism>
<name>A0A8S5N3B5_9CAUD</name>
<accession>A0A8S5N3B5</accession>